<gene>
    <name evidence="1" type="ORF">S03H2_56781</name>
</gene>
<name>X1J5T0_9ZZZZ</name>
<evidence type="ECO:0000313" key="1">
    <source>
        <dbReference type="EMBL" id="GAH89357.1"/>
    </source>
</evidence>
<protein>
    <submittedName>
        <fullName evidence="1">Uncharacterized protein</fullName>
    </submittedName>
</protein>
<dbReference type="EMBL" id="BARU01036357">
    <property type="protein sequence ID" value="GAH89357.1"/>
    <property type="molecule type" value="Genomic_DNA"/>
</dbReference>
<dbReference type="AlphaFoldDB" id="X1J5T0"/>
<accession>X1J5T0</accession>
<proteinExistence type="predicted"/>
<sequence length="252" mass="27345">DLPEGSSNLYQLTGEEVDDYVYALINDADSVHTLITITYDDINDAYDFVVNNNLSLYSNAVSLFITKSVNDLDYYYLKTETDTLLAALKFTDLDDTPASYEGQAGKYVKVNAGETDLEFGTGGDGAGTFLELTDTPGAYDNGKYAKSTAEGVIWDTPAGAGTVTTSGIPEVNDIARFTGATVIEGLTYDELTTALALNSDDLSDVDSIAMLDESETVTDLWTFTEMLTIVRETNIAKAPPVLYFERREDGDP</sequence>
<feature type="non-terminal residue" evidence="1">
    <location>
        <position position="252"/>
    </location>
</feature>
<feature type="non-terminal residue" evidence="1">
    <location>
        <position position="1"/>
    </location>
</feature>
<reference evidence="1" key="1">
    <citation type="journal article" date="2014" name="Front. Microbiol.">
        <title>High frequency of phylogenetically diverse reductive dehalogenase-homologous genes in deep subseafloor sedimentary metagenomes.</title>
        <authorList>
            <person name="Kawai M."/>
            <person name="Futagami T."/>
            <person name="Toyoda A."/>
            <person name="Takaki Y."/>
            <person name="Nishi S."/>
            <person name="Hori S."/>
            <person name="Arai W."/>
            <person name="Tsubouchi T."/>
            <person name="Morono Y."/>
            <person name="Uchiyama I."/>
            <person name="Ito T."/>
            <person name="Fujiyama A."/>
            <person name="Inagaki F."/>
            <person name="Takami H."/>
        </authorList>
    </citation>
    <scope>NUCLEOTIDE SEQUENCE</scope>
    <source>
        <strain evidence="1">Expedition CK06-06</strain>
    </source>
</reference>
<comment type="caution">
    <text evidence="1">The sequence shown here is derived from an EMBL/GenBank/DDBJ whole genome shotgun (WGS) entry which is preliminary data.</text>
</comment>
<organism evidence="1">
    <name type="scientific">marine sediment metagenome</name>
    <dbReference type="NCBI Taxonomy" id="412755"/>
    <lineage>
        <taxon>unclassified sequences</taxon>
        <taxon>metagenomes</taxon>
        <taxon>ecological metagenomes</taxon>
    </lineage>
</organism>